<reference evidence="2" key="2">
    <citation type="submission" date="2016-06" db="EMBL/GenBank/DDBJ databases">
        <title>The genome of a short-lived fish provides insights into sex chromosome evolution and the genetic control of aging.</title>
        <authorList>
            <person name="Reichwald K."/>
            <person name="Felder M."/>
            <person name="Petzold A."/>
            <person name="Koch P."/>
            <person name="Groth M."/>
            <person name="Platzer M."/>
        </authorList>
    </citation>
    <scope>NUCLEOTIDE SEQUENCE</scope>
    <source>
        <tissue evidence="2">Brain</tissue>
    </source>
</reference>
<feature type="transmembrane region" description="Helical" evidence="1">
    <location>
        <begin position="56"/>
        <end position="77"/>
    </location>
</feature>
<accession>A0A1A8IVP0</accession>
<keyword evidence="1" id="KW-0472">Membrane</keyword>
<organism evidence="2">
    <name type="scientific">Nothobranchius kuhntae</name>
    <name type="common">Beira killifish</name>
    <dbReference type="NCBI Taxonomy" id="321403"/>
    <lineage>
        <taxon>Eukaryota</taxon>
        <taxon>Metazoa</taxon>
        <taxon>Chordata</taxon>
        <taxon>Craniata</taxon>
        <taxon>Vertebrata</taxon>
        <taxon>Euteleostomi</taxon>
        <taxon>Actinopterygii</taxon>
        <taxon>Neopterygii</taxon>
        <taxon>Teleostei</taxon>
        <taxon>Neoteleostei</taxon>
        <taxon>Acanthomorphata</taxon>
        <taxon>Ovalentaria</taxon>
        <taxon>Atherinomorphae</taxon>
        <taxon>Cyprinodontiformes</taxon>
        <taxon>Nothobranchiidae</taxon>
        <taxon>Nothobranchius</taxon>
    </lineage>
</organism>
<dbReference type="AlphaFoldDB" id="A0A1A8IVP0"/>
<evidence type="ECO:0000313" key="2">
    <source>
        <dbReference type="EMBL" id="SBR01411.1"/>
    </source>
</evidence>
<feature type="non-terminal residue" evidence="2">
    <location>
        <position position="96"/>
    </location>
</feature>
<sequence>QFPTFSCFSTSLFVYIVGMFGVTKILLLLPLCIFILCFGVQQLQLKTSTMSHCDSFTYHLASMEMIGTLGWIVSFCGSCMKNRAIFKLASAFFPNP</sequence>
<reference evidence="2" key="1">
    <citation type="submission" date="2016-05" db="EMBL/GenBank/DDBJ databases">
        <authorList>
            <person name="Lavstsen T."/>
            <person name="Jespersen J.S."/>
        </authorList>
    </citation>
    <scope>NUCLEOTIDE SEQUENCE</scope>
    <source>
        <tissue evidence="2">Brain</tissue>
    </source>
</reference>
<dbReference type="EMBL" id="HAED01014966">
    <property type="protein sequence ID" value="SBR01411.1"/>
    <property type="molecule type" value="Transcribed_RNA"/>
</dbReference>
<protein>
    <submittedName>
        <fullName evidence="2">Uncharacterized protein</fullName>
    </submittedName>
</protein>
<name>A0A1A8IVP0_NOTKU</name>
<proteinExistence type="predicted"/>
<feature type="transmembrane region" description="Helical" evidence="1">
    <location>
        <begin position="12"/>
        <end position="36"/>
    </location>
</feature>
<feature type="non-terminal residue" evidence="2">
    <location>
        <position position="1"/>
    </location>
</feature>
<keyword evidence="1" id="KW-1133">Transmembrane helix</keyword>
<evidence type="ECO:0000256" key="1">
    <source>
        <dbReference type="SAM" id="Phobius"/>
    </source>
</evidence>
<keyword evidence="1" id="KW-0812">Transmembrane</keyword>
<gene>
    <name evidence="2" type="primary">Nfu_g_1_019174</name>
</gene>